<evidence type="ECO:0000256" key="1">
    <source>
        <dbReference type="SAM" id="Phobius"/>
    </source>
</evidence>
<dbReference type="RefSeq" id="WP_177169855.1">
    <property type="nucleotide sequence ID" value="NZ_FOAA01000004.1"/>
</dbReference>
<protein>
    <submittedName>
        <fullName evidence="6">Type VI secretion system protein ImpL</fullName>
    </submittedName>
</protein>
<keyword evidence="1" id="KW-0472">Membrane</keyword>
<dbReference type="InterPro" id="IPR027417">
    <property type="entry name" value="P-loop_NTPase"/>
</dbReference>
<dbReference type="InterPro" id="IPR025743">
    <property type="entry name" value="TssM1_N"/>
</dbReference>
<gene>
    <name evidence="6" type="ORF">SAMN05444515_10437</name>
</gene>
<reference evidence="7" key="1">
    <citation type="submission" date="2016-10" db="EMBL/GenBank/DDBJ databases">
        <authorList>
            <person name="Varghese N."/>
            <person name="Submissions S."/>
        </authorList>
    </citation>
    <scope>NUCLEOTIDE SEQUENCE [LARGE SCALE GENOMIC DNA]</scope>
    <source>
        <strain evidence="7">DSM 241</strain>
    </source>
</reference>
<evidence type="ECO:0000259" key="5">
    <source>
        <dbReference type="Pfam" id="PF21070"/>
    </source>
</evidence>
<dbReference type="PANTHER" id="PTHR36153">
    <property type="entry name" value="INNER MEMBRANE PROTEIN-RELATED"/>
    <property type="match status" value="1"/>
</dbReference>
<dbReference type="InterPro" id="IPR009612">
    <property type="entry name" value="IcmF-rel"/>
</dbReference>
<feature type="domain" description="Type VI secretion system component TssM1 N-terminal" evidence="4">
    <location>
        <begin position="162"/>
        <end position="373"/>
    </location>
</feature>
<evidence type="ECO:0000313" key="7">
    <source>
        <dbReference type="Proteomes" id="UP000199256"/>
    </source>
</evidence>
<sequence length="1139" mass="127284">MALGLVILFWPDIRMGLNRVPIWLPWVMVIILGLGLLVWWRTRVHRDSGAVSDAKNTPDHGDEESRDLDAALKSIGKHLDSTLRGRLSLRARQTAPWYLLMGPLGSGKTRLLNAHARSMGEGSIPGQDLPASQQISPQAAVNIRLLQRAVWVETRGHIMEAADDQALWRRLLDHLRRQRSRRPLRGVIMTLSLPALLALEPPQRDARVGTLRRQLQELCGTLGQLPPVHVVLTHMDQMPGFTWLAPILADEDDGIWGFALDPRQDTLPQLDEALERLLEDLDRNRLKALDLGRDASRAGEILAFSHRMERAAGCLRDVLTRLCRPDPGQEIPPIVAVHLSGTSRTESPGDKDRTGLTLERILDDPVPPRATHRRALRGVVLQNLMLILSALLLMASLALPHPAKRTQADLMHASVSLIQDLNDAARDRDPAILASLVALHAHSQHLESPHGHAPLPFHPLPWWPGNQAMALDKGLAQVMNAVILPDAVTALEARIRERAQQWASLDPMQRELERPAHYEDLRLYLMIHQPAHRDAHILSQGLATLVRDHPPARGHPDQPDARTLEALWQRWLSHDLTPISTVHADLVAQVRGQLQTETSPRAIYARLQSRAARQLGTFPLDDILGPEGARLITADHPLPELYTAEAWQRFALPTIDELVEQALRGDWVTQEVTADSVRHPVDTETTKALTHDLRQRYLDDYHQAWRDFLAGLRVRQFRSLPVAADGIRQLSAESGTLTRLARWVHDHLHLDEPSAPLGALGKTLEGLPQGAEISMDSSVILVGGERHPASLMALFSPDEDHPVSALLNGHLESLRAVASDLESLAASVDPAREARVAAAGLLRGQGGRTPLQAAWVSTTALLADLPAADRTLLDNLLRSIVQEGWRALMQTAVTDLERQWQVQVRVPWQERLSGRFPFDTQGQDATLMDVVDFFHPEQGVLWGVVHEDLSPFIEHTRGSWRSRTWIGVGPAFSRGFIQSMERADEITRALFAQGQGTAELSFHLYPLPSPGLSEVVLQTNGQVYRYRNEPQEWRRFTWPGDASTPGARVRARDHQGAAIGEYREQGVWGLFRLLYVAQVVADDQEGHVYTTRWKLPDQGQGEPREIRFRIRPDRQQNFLRQQLFTGFQLPASPFGGGRG</sequence>
<accession>A0A1H7IY53</accession>
<evidence type="ECO:0000259" key="2">
    <source>
        <dbReference type="Pfam" id="PF06744"/>
    </source>
</evidence>
<dbReference type="STRING" id="1396821.SAMN05444515_10437"/>
<keyword evidence="7" id="KW-1185">Reference proteome</keyword>
<dbReference type="PANTHER" id="PTHR36153:SF1">
    <property type="entry name" value="TYPE VI SECRETION SYSTEM COMPONENT TSSM1"/>
    <property type="match status" value="1"/>
</dbReference>
<organism evidence="6 7">
    <name type="scientific">Ectothiorhodospira marina</name>
    <dbReference type="NCBI Taxonomy" id="1396821"/>
    <lineage>
        <taxon>Bacteria</taxon>
        <taxon>Pseudomonadati</taxon>
        <taxon>Pseudomonadota</taxon>
        <taxon>Gammaproteobacteria</taxon>
        <taxon>Chromatiales</taxon>
        <taxon>Ectothiorhodospiraceae</taxon>
        <taxon>Ectothiorhodospira</taxon>
    </lineage>
</organism>
<feature type="domain" description="Type VI secretion system IcmF C-terminal" evidence="2">
    <location>
        <begin position="1002"/>
        <end position="1095"/>
    </location>
</feature>
<dbReference type="InterPro" id="IPR053156">
    <property type="entry name" value="T6SS_TssM-like"/>
</dbReference>
<dbReference type="Pfam" id="PF06744">
    <property type="entry name" value="IcmF_C"/>
    <property type="match status" value="1"/>
</dbReference>
<feature type="transmembrane region" description="Helical" evidence="1">
    <location>
        <begin position="20"/>
        <end position="40"/>
    </location>
</feature>
<dbReference type="SUPFAM" id="SSF52540">
    <property type="entry name" value="P-loop containing nucleoside triphosphate hydrolases"/>
    <property type="match status" value="1"/>
</dbReference>
<dbReference type="InterPro" id="IPR010623">
    <property type="entry name" value="IcmF_C"/>
</dbReference>
<evidence type="ECO:0000259" key="3">
    <source>
        <dbReference type="Pfam" id="PF06761"/>
    </source>
</evidence>
<evidence type="ECO:0000313" key="6">
    <source>
        <dbReference type="EMBL" id="SEK67379.1"/>
    </source>
</evidence>
<evidence type="ECO:0000259" key="4">
    <source>
        <dbReference type="Pfam" id="PF14331"/>
    </source>
</evidence>
<dbReference type="InterPro" id="IPR048677">
    <property type="entry name" value="TssM1_hel"/>
</dbReference>
<dbReference type="Proteomes" id="UP000199256">
    <property type="component" value="Unassembled WGS sequence"/>
</dbReference>
<dbReference type="Pfam" id="PF21070">
    <property type="entry name" value="IcmF_helical"/>
    <property type="match status" value="1"/>
</dbReference>
<dbReference type="Pfam" id="PF14331">
    <property type="entry name" value="IcmF-related_N"/>
    <property type="match status" value="1"/>
</dbReference>
<dbReference type="AlphaFoldDB" id="A0A1H7IY53"/>
<dbReference type="EMBL" id="FOAA01000004">
    <property type="protein sequence ID" value="SEK67379.1"/>
    <property type="molecule type" value="Genomic_DNA"/>
</dbReference>
<name>A0A1H7IY53_9GAMM</name>
<keyword evidence="1" id="KW-0812">Transmembrane</keyword>
<feature type="transmembrane region" description="Helical" evidence="1">
    <location>
        <begin position="379"/>
        <end position="399"/>
    </location>
</feature>
<dbReference type="Pfam" id="PF06761">
    <property type="entry name" value="IcmF-related"/>
    <property type="match status" value="1"/>
</dbReference>
<proteinExistence type="predicted"/>
<keyword evidence="1" id="KW-1133">Transmembrane helix</keyword>
<feature type="domain" description="Type VI secretion system component TssM1 helical" evidence="5">
    <location>
        <begin position="894"/>
        <end position="995"/>
    </location>
</feature>
<feature type="domain" description="IcmF-related" evidence="3">
    <location>
        <begin position="468"/>
        <end position="747"/>
    </location>
</feature>